<gene>
    <name evidence="5" type="ORF">G6011_11818</name>
</gene>
<dbReference type="Pfam" id="PF08240">
    <property type="entry name" value="ADH_N"/>
    <property type="match status" value="1"/>
</dbReference>
<dbReference type="PANTHER" id="PTHR45348">
    <property type="entry name" value="HYPOTHETICAL OXIDOREDUCTASE (EUROFUNG)"/>
    <property type="match status" value="1"/>
</dbReference>
<dbReference type="Gene3D" id="3.90.180.10">
    <property type="entry name" value="Medium-chain alcohol dehydrogenases, catalytic domain"/>
    <property type="match status" value="2"/>
</dbReference>
<evidence type="ECO:0000313" key="6">
    <source>
        <dbReference type="Proteomes" id="UP001199106"/>
    </source>
</evidence>
<dbReference type="PANTHER" id="PTHR45348:SF2">
    <property type="entry name" value="ZINC-TYPE ALCOHOL DEHYDROGENASE-LIKE PROTEIN C2E1P3.01"/>
    <property type="match status" value="1"/>
</dbReference>
<evidence type="ECO:0000256" key="1">
    <source>
        <dbReference type="ARBA" id="ARBA00008072"/>
    </source>
</evidence>
<comment type="caution">
    <text evidence="5">The sequence shown here is derived from an EMBL/GenBank/DDBJ whole genome shotgun (WGS) entry which is preliminary data.</text>
</comment>
<dbReference type="SUPFAM" id="SSF50129">
    <property type="entry name" value="GroES-like"/>
    <property type="match status" value="1"/>
</dbReference>
<protein>
    <recommendedName>
        <fullName evidence="4">Alcohol dehydrogenase-like N-terminal domain-containing protein</fullName>
    </recommendedName>
</protein>
<dbReference type="InterPro" id="IPR047122">
    <property type="entry name" value="Trans-enoyl_RdTase-like"/>
</dbReference>
<evidence type="ECO:0000259" key="4">
    <source>
        <dbReference type="Pfam" id="PF08240"/>
    </source>
</evidence>
<organism evidence="5 6">
    <name type="scientific">Alternaria panax</name>
    <dbReference type="NCBI Taxonomy" id="48097"/>
    <lineage>
        <taxon>Eukaryota</taxon>
        <taxon>Fungi</taxon>
        <taxon>Dikarya</taxon>
        <taxon>Ascomycota</taxon>
        <taxon>Pezizomycotina</taxon>
        <taxon>Dothideomycetes</taxon>
        <taxon>Pleosporomycetidae</taxon>
        <taxon>Pleosporales</taxon>
        <taxon>Pleosporineae</taxon>
        <taxon>Pleosporaceae</taxon>
        <taxon>Alternaria</taxon>
        <taxon>Alternaria sect. Panax</taxon>
    </lineage>
</organism>
<keyword evidence="6" id="KW-1185">Reference proteome</keyword>
<accession>A0AAD4F7W4</accession>
<reference evidence="5" key="1">
    <citation type="submission" date="2021-07" db="EMBL/GenBank/DDBJ databases">
        <title>Genome Resource of American Ginseng Black Spot Pathogen Alternaria panax.</title>
        <authorList>
            <person name="Qiu C."/>
            <person name="Wang W."/>
            <person name="Liu Z."/>
        </authorList>
    </citation>
    <scope>NUCLEOTIDE SEQUENCE</scope>
    <source>
        <strain evidence="5">BNCC115425</strain>
    </source>
</reference>
<comment type="subunit">
    <text evidence="2">Monomer.</text>
</comment>
<dbReference type="Gene3D" id="3.40.50.720">
    <property type="entry name" value="NAD(P)-binding Rossmann-like Domain"/>
    <property type="match status" value="1"/>
</dbReference>
<dbReference type="GO" id="GO:0016651">
    <property type="term" value="F:oxidoreductase activity, acting on NAD(P)H"/>
    <property type="evidence" value="ECO:0007669"/>
    <property type="project" value="InterPro"/>
</dbReference>
<dbReference type="InterPro" id="IPR013154">
    <property type="entry name" value="ADH-like_N"/>
</dbReference>
<keyword evidence="3" id="KW-0560">Oxidoreductase</keyword>
<dbReference type="AlphaFoldDB" id="A0AAD4F7W4"/>
<name>A0AAD4F7W4_9PLEO</name>
<feature type="domain" description="Alcohol dehydrogenase-like N-terminal" evidence="4">
    <location>
        <begin position="18"/>
        <end position="72"/>
    </location>
</feature>
<proteinExistence type="inferred from homology"/>
<evidence type="ECO:0000256" key="3">
    <source>
        <dbReference type="ARBA" id="ARBA00023002"/>
    </source>
</evidence>
<dbReference type="InterPro" id="IPR011032">
    <property type="entry name" value="GroES-like_sf"/>
</dbReference>
<evidence type="ECO:0000313" key="5">
    <source>
        <dbReference type="EMBL" id="KAG9184988.1"/>
    </source>
</evidence>
<dbReference type="InterPro" id="IPR036291">
    <property type="entry name" value="NAD(P)-bd_dom_sf"/>
</dbReference>
<comment type="similarity">
    <text evidence="1">Belongs to the zinc-containing alcohol dehydrogenase family.</text>
</comment>
<dbReference type="SUPFAM" id="SSF51735">
    <property type="entry name" value="NAD(P)-binding Rossmann-fold domains"/>
    <property type="match status" value="1"/>
</dbReference>
<evidence type="ECO:0000256" key="2">
    <source>
        <dbReference type="ARBA" id="ARBA00011245"/>
    </source>
</evidence>
<dbReference type="EMBL" id="JAANER010000013">
    <property type="protein sequence ID" value="KAG9184988.1"/>
    <property type="molecule type" value="Genomic_DNA"/>
</dbReference>
<sequence>MSLPSTFQVCKYSFFGKGANDVDIKVTATAIDPVNHKMRDHDAFIREYPVILGSDAAGIMVAIDPDVNKLQVILQDAAELVSKNLAKTSDEEALGIMLATKIVVTAFYADGHGTTPPWEEGRQHVGRGKSVIITGGASSIEQYAIQLAHLSGYKRIFTNASSNNHDFLRKIGAHLVLDRSASTPAALFKAKDEAPLNFVFNAISAPSIQKLSIQILQKAKVPGGFAAIEGALALNESGLSGRKVGVGPGDTQPI</sequence>
<dbReference type="Proteomes" id="UP001199106">
    <property type="component" value="Unassembled WGS sequence"/>
</dbReference>